<accession>A0A0F9BQ62</accession>
<proteinExistence type="predicted"/>
<dbReference type="EMBL" id="LAZR01050815">
    <property type="protein sequence ID" value="KKK86506.1"/>
    <property type="molecule type" value="Genomic_DNA"/>
</dbReference>
<evidence type="ECO:0000313" key="1">
    <source>
        <dbReference type="EMBL" id="KKK86506.1"/>
    </source>
</evidence>
<gene>
    <name evidence="1" type="ORF">LCGC14_2762570</name>
</gene>
<dbReference type="AlphaFoldDB" id="A0A0F9BQ62"/>
<name>A0A0F9BQ62_9ZZZZ</name>
<sequence length="79" mass="8953">MENDFIKKLSKRYSPQFGNIAVDMGFITAEQLTEALAEQAEDSLSNRPHRFIGYILSVHGWITNEQVDIVLDILFKAPA</sequence>
<protein>
    <submittedName>
        <fullName evidence="1">Uncharacterized protein</fullName>
    </submittedName>
</protein>
<comment type="caution">
    <text evidence="1">The sequence shown here is derived from an EMBL/GenBank/DDBJ whole genome shotgun (WGS) entry which is preliminary data.</text>
</comment>
<reference evidence="1" key="1">
    <citation type="journal article" date="2015" name="Nature">
        <title>Complex archaea that bridge the gap between prokaryotes and eukaryotes.</title>
        <authorList>
            <person name="Spang A."/>
            <person name="Saw J.H."/>
            <person name="Jorgensen S.L."/>
            <person name="Zaremba-Niedzwiedzka K."/>
            <person name="Martijn J."/>
            <person name="Lind A.E."/>
            <person name="van Eijk R."/>
            <person name="Schleper C."/>
            <person name="Guy L."/>
            <person name="Ettema T.J."/>
        </authorList>
    </citation>
    <scope>NUCLEOTIDE SEQUENCE</scope>
</reference>
<organism evidence="1">
    <name type="scientific">marine sediment metagenome</name>
    <dbReference type="NCBI Taxonomy" id="412755"/>
    <lineage>
        <taxon>unclassified sequences</taxon>
        <taxon>metagenomes</taxon>
        <taxon>ecological metagenomes</taxon>
    </lineage>
</organism>